<gene>
    <name evidence="2" type="ORF">BCO_0105000</name>
</gene>
<organism evidence="2 3">
    <name type="scientific">Borrelia coriaceae ATCC 43381</name>
    <dbReference type="NCBI Taxonomy" id="1408429"/>
    <lineage>
        <taxon>Bacteria</taxon>
        <taxon>Pseudomonadati</taxon>
        <taxon>Spirochaetota</taxon>
        <taxon>Spirochaetia</taxon>
        <taxon>Spirochaetales</taxon>
        <taxon>Borreliaceae</taxon>
        <taxon>Borrelia</taxon>
    </lineage>
</organism>
<reference evidence="2" key="1">
    <citation type="submission" date="2013-04" db="EMBL/GenBank/DDBJ databases">
        <title>Comparative Genomics of Relapsing Fever Spirochetes.</title>
        <authorList>
            <person name="Schwan T.G."/>
            <person name="Raffel S.J."/>
            <person name="Porcella S.F."/>
            <person name="Martens C.A."/>
            <person name="Bruno D.P."/>
            <person name="Ricklefs S.M."/>
            <person name="Barbian K.B."/>
        </authorList>
    </citation>
    <scope>NUCLEOTIDE SEQUENCE [LARGE SCALE GENOMIC DNA]</scope>
    <source>
        <strain evidence="2">Co53</strain>
    </source>
</reference>
<protein>
    <submittedName>
        <fullName evidence="2">Uncharacterized protein</fullName>
    </submittedName>
</protein>
<evidence type="ECO:0000256" key="1">
    <source>
        <dbReference type="SAM" id="Coils"/>
    </source>
</evidence>
<name>W5STR2_9SPIR</name>
<feature type="coiled-coil region" evidence="1">
    <location>
        <begin position="24"/>
        <end position="51"/>
    </location>
</feature>
<keyword evidence="3" id="KW-1185">Reference proteome</keyword>
<dbReference type="STRING" id="1313292.BCO_0105000"/>
<keyword evidence="1" id="KW-0175">Coiled coil</keyword>
<dbReference type="Proteomes" id="UP000019330">
    <property type="component" value="Chromosome"/>
</dbReference>
<accession>W5STR2</accession>
<sequence length="190" mass="22748">MQIKTLYKILLISITLMLFSNTKLDNHLKIYSNIEEEIKNQKSNYQHKKEKPEIHKSNTINYPYKKENYHHKVIKKKDQNLQINQTYKKQDIRKPINNSIKIRKSKKIYYPQDKINVQTSNLEKNVWYNIKIYPTHTKDGFNKIKALNKTNTYVNKDFALIGPILEDDLGKITKTLHIIGYHELEYIKIE</sequence>
<dbReference type="AlphaFoldDB" id="W5STR2"/>
<dbReference type="HOGENOM" id="CLU_1472516_0_0_12"/>
<evidence type="ECO:0000313" key="2">
    <source>
        <dbReference type="EMBL" id="AHH10257.1"/>
    </source>
</evidence>
<dbReference type="EMBL" id="CP005745">
    <property type="protein sequence ID" value="AHH10257.1"/>
    <property type="molecule type" value="Genomic_DNA"/>
</dbReference>
<dbReference type="OrthoDB" id="350643at2"/>
<evidence type="ECO:0000313" key="3">
    <source>
        <dbReference type="Proteomes" id="UP000019330"/>
    </source>
</evidence>
<dbReference type="PATRIC" id="fig|1313292.3.peg.100"/>
<proteinExistence type="predicted"/>
<dbReference type="RefSeq" id="WP_025407785.1">
    <property type="nucleotide sequence ID" value="NZ_CP005745.1"/>
</dbReference>